<evidence type="ECO:0000256" key="1">
    <source>
        <dbReference type="ARBA" id="ARBA00004477"/>
    </source>
</evidence>
<sequence>MGRRRSSPVNKLFVWVRRQSMKVKTFLAVTAVLTALVVLKLLIRDHNHFFVASEVIHAAGIIVLIFKLSTQKTCSGLSLKTQELTAIFLAVRVYCSFVLEGDIHTVLDFATLLSTAWVVYMIRFKLKSTYTEELDNMTMYYLVNYGGYFQHAHRYFYDFLDVGIWKSLATVHTLSGPTIHLVERAIDSGASSQLPNFETISKSTHRAPVLKLHTSRSSRLRHLLVPRLRGHLLKLHTSKTIGLPQLLMSEPPSLDPHHPMDKLGDHVPSLIRGSWIAWPSNVHSASVSCQVEFVSLAYCLESHPQYPWPLSQAPIQPPDHQGTLYGALSPRILLQHSKKISMFTSAQGRLIEP</sequence>
<evidence type="ECO:0000256" key="10">
    <source>
        <dbReference type="ARBA" id="ARBA00023170"/>
    </source>
</evidence>
<keyword evidence="13" id="KW-1185">Reference proteome</keyword>
<evidence type="ECO:0000313" key="12">
    <source>
        <dbReference type="EMBL" id="GFZ13326.1"/>
    </source>
</evidence>
<name>A0A7J0GR90_9ERIC</name>
<accession>A0A7J0GR90</accession>
<dbReference type="InterPro" id="IPR000133">
    <property type="entry name" value="ER_ret_rcpt"/>
</dbReference>
<gene>
    <name evidence="12" type="ORF">Acr_23g0017110</name>
</gene>
<keyword evidence="10 12" id="KW-0675">Receptor</keyword>
<keyword evidence="4 11" id="KW-0812">Transmembrane</keyword>
<dbReference type="GO" id="GO:0005789">
    <property type="term" value="C:endoplasmic reticulum membrane"/>
    <property type="evidence" value="ECO:0007669"/>
    <property type="project" value="UniProtKB-SubCell"/>
</dbReference>
<comment type="similarity">
    <text evidence="2">Belongs to the ERD2 family.</text>
</comment>
<keyword evidence="3" id="KW-0813">Transport</keyword>
<feature type="transmembrane region" description="Helical" evidence="11">
    <location>
        <begin position="21"/>
        <end position="43"/>
    </location>
</feature>
<reference evidence="12 13" key="1">
    <citation type="submission" date="2019-07" db="EMBL/GenBank/DDBJ databases">
        <title>De Novo Assembly of kiwifruit Actinidia rufa.</title>
        <authorList>
            <person name="Sugita-Konishi S."/>
            <person name="Sato K."/>
            <person name="Mori E."/>
            <person name="Abe Y."/>
            <person name="Kisaki G."/>
            <person name="Hamano K."/>
            <person name="Suezawa K."/>
            <person name="Otani M."/>
            <person name="Fukuda T."/>
            <person name="Manabe T."/>
            <person name="Gomi K."/>
            <person name="Tabuchi M."/>
            <person name="Akimitsu K."/>
            <person name="Kataoka I."/>
        </authorList>
    </citation>
    <scope>NUCLEOTIDE SEQUENCE [LARGE SCALE GENOMIC DNA]</scope>
    <source>
        <strain evidence="13">cv. Fuchu</strain>
    </source>
</reference>
<keyword evidence="9 11" id="KW-0472">Membrane</keyword>
<comment type="caution">
    <text evidence="12">The sequence shown here is derived from an EMBL/GenBank/DDBJ whole genome shotgun (WGS) entry which is preliminary data.</text>
</comment>
<keyword evidence="6" id="KW-0931">ER-Golgi transport</keyword>
<evidence type="ECO:0000256" key="2">
    <source>
        <dbReference type="ARBA" id="ARBA00010120"/>
    </source>
</evidence>
<evidence type="ECO:0000256" key="7">
    <source>
        <dbReference type="ARBA" id="ARBA00022927"/>
    </source>
</evidence>
<keyword evidence="7" id="KW-0653">Protein transport</keyword>
<evidence type="ECO:0000256" key="9">
    <source>
        <dbReference type="ARBA" id="ARBA00023136"/>
    </source>
</evidence>
<evidence type="ECO:0000313" key="13">
    <source>
        <dbReference type="Proteomes" id="UP000585474"/>
    </source>
</evidence>
<dbReference type="PANTHER" id="PTHR10585">
    <property type="entry name" value="ER LUMEN PROTEIN RETAINING RECEPTOR"/>
    <property type="match status" value="1"/>
</dbReference>
<dbReference type="Pfam" id="PF00810">
    <property type="entry name" value="ER_lumen_recept"/>
    <property type="match status" value="1"/>
</dbReference>
<dbReference type="EMBL" id="BJWL01000023">
    <property type="protein sequence ID" value="GFZ13326.1"/>
    <property type="molecule type" value="Genomic_DNA"/>
</dbReference>
<dbReference type="AlphaFoldDB" id="A0A7J0GR90"/>
<evidence type="ECO:0000256" key="6">
    <source>
        <dbReference type="ARBA" id="ARBA00022892"/>
    </source>
</evidence>
<evidence type="ECO:0000256" key="5">
    <source>
        <dbReference type="ARBA" id="ARBA00022824"/>
    </source>
</evidence>
<organism evidence="12 13">
    <name type="scientific">Actinidia rufa</name>
    <dbReference type="NCBI Taxonomy" id="165716"/>
    <lineage>
        <taxon>Eukaryota</taxon>
        <taxon>Viridiplantae</taxon>
        <taxon>Streptophyta</taxon>
        <taxon>Embryophyta</taxon>
        <taxon>Tracheophyta</taxon>
        <taxon>Spermatophyta</taxon>
        <taxon>Magnoliopsida</taxon>
        <taxon>eudicotyledons</taxon>
        <taxon>Gunneridae</taxon>
        <taxon>Pentapetalae</taxon>
        <taxon>asterids</taxon>
        <taxon>Ericales</taxon>
        <taxon>Actinidiaceae</taxon>
        <taxon>Actinidia</taxon>
    </lineage>
</organism>
<evidence type="ECO:0000256" key="11">
    <source>
        <dbReference type="SAM" id="Phobius"/>
    </source>
</evidence>
<dbReference type="GO" id="GO:0006621">
    <property type="term" value="P:protein retention in ER lumen"/>
    <property type="evidence" value="ECO:0007669"/>
    <property type="project" value="InterPro"/>
</dbReference>
<dbReference type="OrthoDB" id="7694678at2759"/>
<evidence type="ECO:0000256" key="8">
    <source>
        <dbReference type="ARBA" id="ARBA00022989"/>
    </source>
</evidence>
<proteinExistence type="inferred from homology"/>
<dbReference type="GO" id="GO:0016192">
    <property type="term" value="P:vesicle-mediated transport"/>
    <property type="evidence" value="ECO:0007669"/>
    <property type="project" value="UniProtKB-KW"/>
</dbReference>
<protein>
    <submittedName>
        <fullName evidence="12">ER lumen protein retaining receptor family protein</fullName>
    </submittedName>
</protein>
<evidence type="ECO:0000256" key="3">
    <source>
        <dbReference type="ARBA" id="ARBA00022448"/>
    </source>
</evidence>
<keyword evidence="5" id="KW-0256">Endoplasmic reticulum</keyword>
<dbReference type="GO" id="GO:0015031">
    <property type="term" value="P:protein transport"/>
    <property type="evidence" value="ECO:0007669"/>
    <property type="project" value="UniProtKB-KW"/>
</dbReference>
<dbReference type="Proteomes" id="UP000585474">
    <property type="component" value="Unassembled WGS sequence"/>
</dbReference>
<comment type="subcellular location">
    <subcellularLocation>
        <location evidence="1">Endoplasmic reticulum membrane</location>
        <topology evidence="1">Multi-pass membrane protein</topology>
    </subcellularLocation>
</comment>
<evidence type="ECO:0000256" key="4">
    <source>
        <dbReference type="ARBA" id="ARBA00022692"/>
    </source>
</evidence>
<dbReference type="GO" id="GO:0046923">
    <property type="term" value="F:ER retention sequence binding"/>
    <property type="evidence" value="ECO:0007669"/>
    <property type="project" value="InterPro"/>
</dbReference>
<keyword evidence="8 11" id="KW-1133">Transmembrane helix</keyword>